<sequence>MDALATVLVRRLSRVSLPAGSAAPEDAEPWVSTLEADLAERGWLLDARLRARFTELTAHTRMLWADWLLALADEWSGADRRHLPLYRQFPDTPAEPAAVFVNRLLAELFQAPDAPCVLCGDYGDVNPVSPCGHLVCATCFDPADYTACAICGRRGDGSFLKVAKPRRAGRPKSDPVRWKRLTLDETPKATAVRLRDDLVVRPTALSEADAADLRTLIEATALRKLDWLPDTVPARETLALVLAWALPPAARLSAYPEILRQAVARWTTATDAARCLWAYSGGDAGLIVPRPEPSDGPDEGWRPWHEPKVTVAVPRVSPLPRAMRRAVLAFLDGLDLPTLAEDLARHRTVWKRLAERLHPFEQAGAHPRAAVAFAALRQTRTPIDGLLGFAIAEAAAEHPDRVVPTYHPGGLVSVRVRTFASLVEAAVAADDVVTATALLAGRPGDLWRRLDHLLRLAADDPDATELVLDTAVQTAARVSPTVLAGAFAELHGRDATVAVRLAQAQVAARGEARQVVVRYEHATPELRGPLPGTPRRTFFPKGDVVRTWTEPEYRKRLAATTVTQVRTAVDVELTRRAAAQGRFDVAVIDAALGSVPAPSRERAGSEQLAGWPRGSFRALGDADVLRLFLHWMDGPTFRVDLDLSCAFYDADWEEVGHCDYTRLRFGKRAAIHSGDLTSAPPPGGATEYLDLDRPALRAAGVTWAVPVVFSYNDVPFEALTSAFAGFSLPLDRKTQFDPARVLQRFTLRGNAKALLPMILQVETGTVMWADASLTSPGYAHRIGNRGPRLGRVAADLWEHFDNGKRASLLDLVAWHAAARADRVLVAYADGTAAEVPTGSAEAIRAAALLPAGSMRPGPLSGCRILAAATGPDRLTAYAGPDAAPGSVAVLVDGIAGPPWTALAAADLAAPLGAQ</sequence>
<feature type="domain" description="RING-type" evidence="1">
    <location>
        <begin position="116"/>
        <end position="151"/>
    </location>
</feature>
<dbReference type="RefSeq" id="WP_253755259.1">
    <property type="nucleotide sequence ID" value="NZ_JAMZDZ010000001.1"/>
</dbReference>
<dbReference type="InterPro" id="IPR003325">
    <property type="entry name" value="TerD"/>
</dbReference>
<dbReference type="InterPro" id="IPR051324">
    <property type="entry name" value="Stress/Tellurium_Resist"/>
</dbReference>
<name>A0ABV8LM82_9ACTN</name>
<evidence type="ECO:0000259" key="1">
    <source>
        <dbReference type="PROSITE" id="PS50089"/>
    </source>
</evidence>
<comment type="caution">
    <text evidence="2">The sequence shown here is derived from an EMBL/GenBank/DDBJ whole genome shotgun (WGS) entry which is preliminary data.</text>
</comment>
<evidence type="ECO:0000313" key="2">
    <source>
        <dbReference type="EMBL" id="MFC4131588.1"/>
    </source>
</evidence>
<dbReference type="Proteomes" id="UP001595816">
    <property type="component" value="Unassembled WGS sequence"/>
</dbReference>
<dbReference type="InterPro" id="IPR001841">
    <property type="entry name" value="Znf_RING"/>
</dbReference>
<reference evidence="3" key="1">
    <citation type="journal article" date="2019" name="Int. J. Syst. Evol. Microbiol.">
        <title>The Global Catalogue of Microorganisms (GCM) 10K type strain sequencing project: providing services to taxonomists for standard genome sequencing and annotation.</title>
        <authorList>
            <consortium name="The Broad Institute Genomics Platform"/>
            <consortium name="The Broad Institute Genome Sequencing Center for Infectious Disease"/>
            <person name="Wu L."/>
            <person name="Ma J."/>
        </authorList>
    </citation>
    <scope>NUCLEOTIDE SEQUENCE [LARGE SCALE GENOMIC DNA]</scope>
    <source>
        <strain evidence="3">CGMCC 4.7289</strain>
    </source>
</reference>
<accession>A0ABV8LM82</accession>
<proteinExistence type="predicted"/>
<dbReference type="PANTHER" id="PTHR32097">
    <property type="entry name" value="CAMP-BINDING PROTEIN 1-RELATED"/>
    <property type="match status" value="1"/>
</dbReference>
<dbReference type="EMBL" id="JBHSAY010000006">
    <property type="protein sequence ID" value="MFC4131588.1"/>
    <property type="molecule type" value="Genomic_DNA"/>
</dbReference>
<dbReference type="CDD" id="cd06974">
    <property type="entry name" value="TerD_like"/>
    <property type="match status" value="1"/>
</dbReference>
<gene>
    <name evidence="2" type="ORF">ACFOZ4_13335</name>
</gene>
<evidence type="ECO:0000313" key="3">
    <source>
        <dbReference type="Proteomes" id="UP001595816"/>
    </source>
</evidence>
<dbReference type="PANTHER" id="PTHR32097:SF18">
    <property type="entry name" value="RING-TYPE DOMAIN-CONTAINING PROTEIN"/>
    <property type="match status" value="1"/>
</dbReference>
<keyword evidence="3" id="KW-1185">Reference proteome</keyword>
<dbReference type="PROSITE" id="PS50089">
    <property type="entry name" value="ZF_RING_2"/>
    <property type="match status" value="1"/>
</dbReference>
<protein>
    <submittedName>
        <fullName evidence="2">MXAN_6230/SCO0854 family RING domain-containing protein</fullName>
    </submittedName>
</protein>
<organism evidence="2 3">
    <name type="scientific">Hamadaea flava</name>
    <dbReference type="NCBI Taxonomy" id="1742688"/>
    <lineage>
        <taxon>Bacteria</taxon>
        <taxon>Bacillati</taxon>
        <taxon>Actinomycetota</taxon>
        <taxon>Actinomycetes</taxon>
        <taxon>Micromonosporales</taxon>
        <taxon>Micromonosporaceae</taxon>
        <taxon>Hamadaea</taxon>
    </lineage>
</organism>
<dbReference type="Pfam" id="PF14447">
    <property type="entry name" value="Prok-RING_4"/>
    <property type="match status" value="1"/>
</dbReference>
<dbReference type="NCBIfam" id="NF041916">
    <property type="entry name" value="RING_SCO0854"/>
    <property type="match status" value="1"/>
</dbReference>